<evidence type="ECO:0000256" key="3">
    <source>
        <dbReference type="ARBA" id="ARBA00022679"/>
    </source>
</evidence>
<evidence type="ECO:0000256" key="11">
    <source>
        <dbReference type="ARBA" id="ARBA00032922"/>
    </source>
</evidence>
<dbReference type="Pfam" id="PF22335">
    <property type="entry name" value="Cas10-Cmr2_palm2"/>
    <property type="match status" value="1"/>
</dbReference>
<dbReference type="InterPro" id="IPR052117">
    <property type="entry name" value="Cas10/Csm1_subtype-III-A"/>
</dbReference>
<organism evidence="13 14">
    <name type="scientific">Malaciobacter marinus</name>
    <dbReference type="NCBI Taxonomy" id="505249"/>
    <lineage>
        <taxon>Bacteria</taxon>
        <taxon>Pseudomonadati</taxon>
        <taxon>Campylobacterota</taxon>
        <taxon>Epsilonproteobacteria</taxon>
        <taxon>Campylobacterales</taxon>
        <taxon>Arcobacteraceae</taxon>
        <taxon>Malaciobacter</taxon>
    </lineage>
</organism>
<keyword evidence="9" id="KW-0067">ATP-binding</keyword>
<keyword evidence="8" id="KW-0269">Exonuclease</keyword>
<reference evidence="13 14" key="1">
    <citation type="submission" date="2018-02" db="EMBL/GenBank/DDBJ databases">
        <title>Subsurface microbial communities from deep shales in Ohio and West Virginia, USA.</title>
        <authorList>
            <person name="Wrighton K."/>
        </authorList>
    </citation>
    <scope>NUCLEOTIDE SEQUENCE [LARGE SCALE GENOMIC DNA]</scope>
    <source>
        <strain evidence="13 14">MARC-MIP3H16</strain>
    </source>
</reference>
<dbReference type="InterPro" id="IPR043128">
    <property type="entry name" value="Rev_trsase/Diguanyl_cyclase"/>
</dbReference>
<evidence type="ECO:0000259" key="12">
    <source>
        <dbReference type="PROSITE" id="PS50887"/>
    </source>
</evidence>
<dbReference type="Gene3D" id="3.30.70.270">
    <property type="match status" value="1"/>
</dbReference>
<evidence type="ECO:0000256" key="10">
    <source>
        <dbReference type="ARBA" id="ARBA00023118"/>
    </source>
</evidence>
<keyword evidence="10" id="KW-0051">Antiviral defense</keyword>
<evidence type="ECO:0000256" key="7">
    <source>
        <dbReference type="ARBA" id="ARBA00022801"/>
    </source>
</evidence>
<evidence type="ECO:0000256" key="5">
    <source>
        <dbReference type="ARBA" id="ARBA00022741"/>
    </source>
</evidence>
<evidence type="ECO:0000313" key="14">
    <source>
        <dbReference type="Proteomes" id="UP000239861"/>
    </source>
</evidence>
<comment type="caution">
    <text evidence="13">The sequence shown here is derived from an EMBL/GenBank/DDBJ whole genome shotgun (WGS) entry which is preliminary data.</text>
</comment>
<dbReference type="EMBL" id="PTIW01000020">
    <property type="protein sequence ID" value="PPK60521.1"/>
    <property type="molecule type" value="Genomic_DNA"/>
</dbReference>
<evidence type="ECO:0000256" key="6">
    <source>
        <dbReference type="ARBA" id="ARBA00022759"/>
    </source>
</evidence>
<evidence type="ECO:0000256" key="9">
    <source>
        <dbReference type="ARBA" id="ARBA00022840"/>
    </source>
</evidence>
<dbReference type="Proteomes" id="UP000239861">
    <property type="component" value="Unassembled WGS sequence"/>
</dbReference>
<dbReference type="Pfam" id="PF18211">
    <property type="entry name" value="Csm1_B"/>
    <property type="match status" value="1"/>
</dbReference>
<evidence type="ECO:0000256" key="1">
    <source>
        <dbReference type="ARBA" id="ARBA00005700"/>
    </source>
</evidence>
<name>A0AB36ZUN5_9BACT</name>
<keyword evidence="3" id="KW-0808">Transferase</keyword>
<dbReference type="GO" id="GO:0005524">
    <property type="term" value="F:ATP binding"/>
    <property type="evidence" value="ECO:0007669"/>
    <property type="project" value="UniProtKB-KW"/>
</dbReference>
<dbReference type="InterPro" id="IPR054767">
    <property type="entry name" value="Cas10-Cmr2_palm2"/>
</dbReference>
<dbReference type="GO" id="GO:0004527">
    <property type="term" value="F:exonuclease activity"/>
    <property type="evidence" value="ECO:0007669"/>
    <property type="project" value="UniProtKB-KW"/>
</dbReference>
<evidence type="ECO:0000256" key="8">
    <source>
        <dbReference type="ARBA" id="ARBA00022839"/>
    </source>
</evidence>
<protein>
    <recommendedName>
        <fullName evidence="2">CRISPR system single-strand-specific deoxyribonuclease Cas10/Csm1 (subtype III-A)</fullName>
    </recommendedName>
    <alternativeName>
        <fullName evidence="11">Cyclic oligoadenylate synthase</fullName>
    </alternativeName>
</protein>
<dbReference type="PANTHER" id="PTHR36528:SF1">
    <property type="entry name" value="CRISPR SYSTEM SINGLE-STRAND-SPECIFIC DEOXYRIBONUCLEASE CAS10_CSM1 (SUBTYPE III-A)"/>
    <property type="match status" value="1"/>
</dbReference>
<dbReference type="InterPro" id="IPR013408">
    <property type="entry name" value="Cas10/Csm1"/>
</dbReference>
<dbReference type="NCBIfam" id="TIGR02578">
    <property type="entry name" value="cas_TM1811_Csm1"/>
    <property type="match status" value="1"/>
</dbReference>
<accession>A0AB36ZUN5</accession>
<keyword evidence="5" id="KW-0547">Nucleotide-binding</keyword>
<dbReference type="GO" id="GO:0016740">
    <property type="term" value="F:transferase activity"/>
    <property type="evidence" value="ECO:0007669"/>
    <property type="project" value="UniProtKB-KW"/>
</dbReference>
<sequence>MSEKIDVKTLFDKKYDYLIYKDKIDIDDIVKDEELTLICADFYGIQNFIFENVPSSKAYKVLRAKSAYVQIFTKVLAKYIVELLDLEEKNIIFSEAGKIEILSTKVDDEKIKQIQKELDEHFIKEFFALAGVNLVSINTSKASLKNPKEFKTLREKLDEKLEFAKFHKFDLQNQNTILEQTEMPTNQTLCITCGIRKVKENSEVCETCDKFIILGQELTTKNSMKISKEKSKIDIFQDYFTSFKDEEDKEYKSLEKFWKIKSYVKADDDGMPYSFDDLAEESKGAENIAILKGDVDSLGNFIKDKSNALDSYENYIYLAQTLNNFFTIKVKELLEKDYKNTYVVFTGGDDFFIIGAWNEIIKLAKDIYEKFKNFTSEKLTLSVGIMLSKANVPISYMYTKVEELLDESKRNKEKDSITLFSQTVTWQEYIDNHKILYDKLENMSEEDKKSAFFYNLLELIEMSIRLKEKSSIDIKDAMWKSKLNYSFRRNIKNQDEELFKVLNEQIEKNPKATKMIVSEFIYKRRNNGRN</sequence>
<keyword evidence="4" id="KW-0540">Nuclease</keyword>
<gene>
    <name evidence="13" type="ORF">B0F89_12025</name>
</gene>
<evidence type="ECO:0000256" key="4">
    <source>
        <dbReference type="ARBA" id="ARBA00022722"/>
    </source>
</evidence>
<dbReference type="AlphaFoldDB" id="A0AB36ZUN5"/>
<dbReference type="InterPro" id="IPR000160">
    <property type="entry name" value="GGDEF_dom"/>
</dbReference>
<proteinExistence type="inferred from homology"/>
<keyword evidence="6" id="KW-0255">Endonuclease</keyword>
<dbReference type="GO" id="GO:0051607">
    <property type="term" value="P:defense response to virus"/>
    <property type="evidence" value="ECO:0007669"/>
    <property type="project" value="UniProtKB-KW"/>
</dbReference>
<dbReference type="PANTHER" id="PTHR36528">
    <property type="entry name" value="CRISPR SYSTEM SINGLE-STRAND-SPECIFIC DEOXYRIBONUCLEASE CAS10/CSM1 (SUBTYPE III-A)"/>
    <property type="match status" value="1"/>
</dbReference>
<dbReference type="InterPro" id="IPR041062">
    <property type="entry name" value="Csm1_B"/>
</dbReference>
<comment type="similarity">
    <text evidence="1">Belongs to the CRISPR-associated Cas10/Csm1 family.</text>
</comment>
<dbReference type="RefSeq" id="WP_104412458.1">
    <property type="nucleotide sequence ID" value="NZ_PTIW01000020.1"/>
</dbReference>
<keyword evidence="7" id="KW-0378">Hydrolase</keyword>
<evidence type="ECO:0000256" key="2">
    <source>
        <dbReference type="ARBA" id="ARBA00014333"/>
    </source>
</evidence>
<feature type="domain" description="GGDEF" evidence="12">
    <location>
        <begin position="286"/>
        <end position="422"/>
    </location>
</feature>
<dbReference type="GO" id="GO:0004519">
    <property type="term" value="F:endonuclease activity"/>
    <property type="evidence" value="ECO:0007669"/>
    <property type="project" value="UniProtKB-KW"/>
</dbReference>
<dbReference type="PROSITE" id="PS50887">
    <property type="entry name" value="GGDEF"/>
    <property type="match status" value="1"/>
</dbReference>
<evidence type="ECO:0000313" key="13">
    <source>
        <dbReference type="EMBL" id="PPK60521.1"/>
    </source>
</evidence>